<name>A0A6I3MC41_9MICO</name>
<evidence type="ECO:0000313" key="4">
    <source>
        <dbReference type="Proteomes" id="UP000433071"/>
    </source>
</evidence>
<evidence type="ECO:0000256" key="2">
    <source>
        <dbReference type="SAM" id="Phobius"/>
    </source>
</evidence>
<reference evidence="3 4" key="1">
    <citation type="submission" date="2019-11" db="EMBL/GenBank/DDBJ databases">
        <title>Agromyces kandeliae sp. nov., isolated from mangrove soil.</title>
        <authorList>
            <person name="Wang R."/>
        </authorList>
    </citation>
    <scope>NUCLEOTIDE SEQUENCE [LARGE SCALE GENOMIC DNA]</scope>
    <source>
        <strain evidence="3 4">JCM 11433</strain>
    </source>
</reference>
<proteinExistence type="predicted"/>
<comment type="caution">
    <text evidence="3">The sequence shown here is derived from an EMBL/GenBank/DDBJ whole genome shotgun (WGS) entry which is preliminary data.</text>
</comment>
<gene>
    <name evidence="3" type="ORF">GJ743_18350</name>
</gene>
<evidence type="ECO:0000313" key="3">
    <source>
        <dbReference type="EMBL" id="MTH70328.1"/>
    </source>
</evidence>
<evidence type="ECO:0000256" key="1">
    <source>
        <dbReference type="SAM" id="MobiDB-lite"/>
    </source>
</evidence>
<sequence length="191" mass="20192">MQRMPASLLVALILSGVLVVTGVLVILLAPQASASFGWFAYQPLSDAVFVPGGFIVLSQAAIVGGVLAIVGLIGLAAVVGFALGRRRRVADPSMTTPSDGIDDANAMTNGMHLADRYESHSGHWPLAIYAADKDPLECGDQIEVDPSEELTRSDAKDPADGHPSDEADRDDHPKKDASDDEQREDADASDR</sequence>
<dbReference type="OrthoDB" id="4953325at2"/>
<keyword evidence="2" id="KW-1133">Transmembrane helix</keyword>
<dbReference type="RefSeq" id="WP_155053350.1">
    <property type="nucleotide sequence ID" value="NZ_BAAAIB010000008.1"/>
</dbReference>
<dbReference type="AlphaFoldDB" id="A0A6I3MC41"/>
<dbReference type="EMBL" id="WMLB01000044">
    <property type="protein sequence ID" value="MTH70328.1"/>
    <property type="molecule type" value="Genomic_DNA"/>
</dbReference>
<accession>A0A6I3MC41</accession>
<protein>
    <submittedName>
        <fullName evidence="3">Uncharacterized protein</fullName>
    </submittedName>
</protein>
<feature type="compositionally biased region" description="Basic and acidic residues" evidence="1">
    <location>
        <begin position="149"/>
        <end position="177"/>
    </location>
</feature>
<feature type="transmembrane region" description="Helical" evidence="2">
    <location>
        <begin position="58"/>
        <end position="84"/>
    </location>
</feature>
<keyword evidence="2" id="KW-0472">Membrane</keyword>
<feature type="region of interest" description="Disordered" evidence="1">
    <location>
        <begin position="138"/>
        <end position="191"/>
    </location>
</feature>
<organism evidence="3 4">
    <name type="scientific">Agromyces bracchium</name>
    <dbReference type="NCBI Taxonomy" id="88376"/>
    <lineage>
        <taxon>Bacteria</taxon>
        <taxon>Bacillati</taxon>
        <taxon>Actinomycetota</taxon>
        <taxon>Actinomycetes</taxon>
        <taxon>Micrococcales</taxon>
        <taxon>Microbacteriaceae</taxon>
        <taxon>Agromyces</taxon>
    </lineage>
</organism>
<keyword evidence="4" id="KW-1185">Reference proteome</keyword>
<keyword evidence="2" id="KW-0812">Transmembrane</keyword>
<dbReference type="CDD" id="cd12087">
    <property type="entry name" value="TM_EGFR-like"/>
    <property type="match status" value="1"/>
</dbReference>
<dbReference type="Proteomes" id="UP000433071">
    <property type="component" value="Unassembled WGS sequence"/>
</dbReference>